<keyword evidence="3" id="KW-1185">Reference proteome</keyword>
<dbReference type="EMBL" id="FONH01000001">
    <property type="protein sequence ID" value="SFE05942.1"/>
    <property type="molecule type" value="Genomic_DNA"/>
</dbReference>
<dbReference type="InterPro" id="IPR006530">
    <property type="entry name" value="YD"/>
</dbReference>
<dbReference type="Pfam" id="PF05593">
    <property type="entry name" value="RHS_repeat"/>
    <property type="match status" value="1"/>
</dbReference>
<dbReference type="NCBIfam" id="TIGR01643">
    <property type="entry name" value="YD_repeat_2x"/>
    <property type="match status" value="1"/>
</dbReference>
<dbReference type="Proteomes" id="UP000199477">
    <property type="component" value="Unassembled WGS sequence"/>
</dbReference>
<name>A0A1I1XF39_9GAMM</name>
<protein>
    <submittedName>
        <fullName evidence="2">YD repeat-containing protein</fullName>
    </submittedName>
</protein>
<dbReference type="InterPro" id="IPR013783">
    <property type="entry name" value="Ig-like_fold"/>
</dbReference>
<feature type="domain" description="IPT/TIG" evidence="1">
    <location>
        <begin position="93"/>
        <end position="160"/>
    </location>
</feature>
<sequence>MRTHGGVAGMAPRGATFGKSIYAKFARTFLAMLCLFLVLICQAQAARYVYDGNGRLVAMTRDDGTSARYVYDAMGNLLEIKTEPAGTLRLFAFTPTHGTPGTPVTVYGQGFDGSALSVSFNGVGGSVLSSTANELHTTVPDGATTGPITVTAGGQSVASDALFIVDDTGLAPEITGIAPTVAAIGDNVTVSGSHLHPGTGTNTVSVGHVAVSPTSATNAQIQFTVPSSVGSGKVGVTTSYGQAISAQDLVVVPANVGTANVVASARATVDSTGVNMSVAANKFGALLFDAPLGSWLSVQLDQLVLVNNGFTYTVYDPAGRVAAQGSLDPQVATIHLPQTNLAGTYTVLLKPSNASAQFQARVETNPRMSIDGSDLSFSTGGAGESKRVIFTAQNGDNLGLALTNVAVTGGSPSNDWVRFLVYDSANRLITNAGSGGGNNAHLWGVSGGTFLLIVTPGGGSSGLLQIQNATATLTRDIVGPQLTYGAATTVNLPRPGQTERLTFTANAGDTVTFVANAVSTTPANNTVYYTIYRPDGGQLTSLSASSPTTWNLENLPDSGTYMVITNASWGLPNTSQLTLLHGVIDTMTVDGPSKSYATAVGGQNIYLTFNANAGDNLELALSGVSITGGSPYNDWVTAGVYDPSGRLIANFGSNAGNNAHLWGLAGGTYRIVITPGGGSNGLLQIQNATVTLTRDVTGQLSYGTAATVNLPRPGQAARLTFTANAGDTVALAASAVTTTPANNSVNFVVYRPDGAQLTFVDTASSNTWNLQNLPQSGTYTVVTWGSWGLPSTAQLTLLSGVVDTLAVDGPSKSYATGAIGQNIYLTFNANAGDNLELALTGVSVSGGSPSNDWATVGVYDSNGRFITNFGTGAGNNAHLWGLAAGTYSIVITPGGSSSGPLQIQNATVTLTRDITGLQLLNGTATTVDLPRPGQAARLTFSGNAGDAPTLTVNAISTTPAGYTVYFTIYRPDGTQLTSFSAVNPTALSLPTLPQGGTYTVLVTVIYGLPANVQLTLSGATGS</sequence>
<dbReference type="CDD" id="cd00603">
    <property type="entry name" value="IPT_PCSR"/>
    <property type="match status" value="1"/>
</dbReference>
<dbReference type="InterPro" id="IPR031325">
    <property type="entry name" value="RHS_repeat"/>
</dbReference>
<dbReference type="AlphaFoldDB" id="A0A1I1XF39"/>
<dbReference type="STRING" id="500610.SAMN02799615_00231"/>
<feature type="domain" description="IPT/TIG" evidence="1">
    <location>
        <begin position="172"/>
        <end position="244"/>
    </location>
</feature>
<dbReference type="RefSeq" id="WP_051548448.1">
    <property type="nucleotide sequence ID" value="NZ_FONH01000001.1"/>
</dbReference>
<evidence type="ECO:0000313" key="3">
    <source>
        <dbReference type="Proteomes" id="UP000199477"/>
    </source>
</evidence>
<dbReference type="InterPro" id="IPR014756">
    <property type="entry name" value="Ig_E-set"/>
</dbReference>
<reference evidence="3" key="1">
    <citation type="submission" date="2016-10" db="EMBL/GenBank/DDBJ databases">
        <authorList>
            <person name="Varghese N."/>
            <person name="Submissions S."/>
        </authorList>
    </citation>
    <scope>NUCLEOTIDE SEQUENCE [LARGE SCALE GENOMIC DNA]</scope>
    <source>
        <strain evidence="3">UNC178MFTsu3.1</strain>
    </source>
</reference>
<proteinExistence type="predicted"/>
<dbReference type="Gene3D" id="2.60.120.380">
    <property type="match status" value="3"/>
</dbReference>
<gene>
    <name evidence="2" type="ORF">SAMN02799615_00231</name>
</gene>
<dbReference type="Gene3D" id="2.60.40.10">
    <property type="entry name" value="Immunoglobulins"/>
    <property type="match status" value="2"/>
</dbReference>
<evidence type="ECO:0000259" key="1">
    <source>
        <dbReference type="Pfam" id="PF01833"/>
    </source>
</evidence>
<organism evidence="2 3">
    <name type="scientific">Dyella marensis</name>
    <dbReference type="NCBI Taxonomy" id="500610"/>
    <lineage>
        <taxon>Bacteria</taxon>
        <taxon>Pseudomonadati</taxon>
        <taxon>Pseudomonadota</taxon>
        <taxon>Gammaproteobacteria</taxon>
        <taxon>Lysobacterales</taxon>
        <taxon>Rhodanobacteraceae</taxon>
        <taxon>Dyella</taxon>
    </lineage>
</organism>
<accession>A0A1I1XF39</accession>
<dbReference type="InterPro" id="IPR002909">
    <property type="entry name" value="IPT_dom"/>
</dbReference>
<evidence type="ECO:0000313" key="2">
    <source>
        <dbReference type="EMBL" id="SFE05942.1"/>
    </source>
</evidence>
<dbReference type="SUPFAM" id="SSF81296">
    <property type="entry name" value="E set domains"/>
    <property type="match status" value="2"/>
</dbReference>
<dbReference type="Pfam" id="PF01833">
    <property type="entry name" value="TIG"/>
    <property type="match status" value="2"/>
</dbReference>